<feature type="domain" description="Phospholipase D-like" evidence="7">
    <location>
        <begin position="235"/>
        <end position="358"/>
    </location>
</feature>
<keyword evidence="3" id="KW-0443">Lipid metabolism</keyword>
<evidence type="ECO:0000259" key="7">
    <source>
        <dbReference type="Pfam" id="PF13091"/>
    </source>
</evidence>
<comment type="similarity">
    <text evidence="4">Belongs to the phospholipase D family. MitoPLD/Zucchini subfamily.</text>
</comment>
<organism evidence="8 9">
    <name type="scientific">Rhizopus oryzae</name>
    <name type="common">Mucormycosis agent</name>
    <name type="synonym">Rhizopus arrhizus var. delemar</name>
    <dbReference type="NCBI Taxonomy" id="64495"/>
    <lineage>
        <taxon>Eukaryota</taxon>
        <taxon>Fungi</taxon>
        <taxon>Fungi incertae sedis</taxon>
        <taxon>Mucoromycota</taxon>
        <taxon>Mucoromycotina</taxon>
        <taxon>Mucoromycetes</taxon>
        <taxon>Mucorales</taxon>
        <taxon>Mucorineae</taxon>
        <taxon>Rhizopodaceae</taxon>
        <taxon>Rhizopus</taxon>
    </lineage>
</organism>
<dbReference type="GO" id="GO:0016891">
    <property type="term" value="F:RNA endonuclease activity producing 5'-phosphomonoesters, hydrolytic mechanism"/>
    <property type="evidence" value="ECO:0007669"/>
    <property type="project" value="TreeGrafter"/>
</dbReference>
<dbReference type="InterPro" id="IPR025202">
    <property type="entry name" value="PLD-like_dom"/>
</dbReference>
<keyword evidence="2" id="KW-0442">Lipid degradation</keyword>
<dbReference type="OrthoDB" id="5205528at2759"/>
<dbReference type="Pfam" id="PF13091">
    <property type="entry name" value="PLDc_2"/>
    <property type="match status" value="1"/>
</dbReference>
<protein>
    <recommendedName>
        <fullName evidence="5">Mitochondrial cardiolipin hydrolase</fullName>
    </recommendedName>
</protein>
<evidence type="ECO:0000313" key="8">
    <source>
        <dbReference type="EMBL" id="KAG1543183.1"/>
    </source>
</evidence>
<keyword evidence="1" id="KW-0378">Hydrolase</keyword>
<gene>
    <name evidence="8" type="ORF">G6F51_006827</name>
</gene>
<evidence type="ECO:0000313" key="9">
    <source>
        <dbReference type="Proteomes" id="UP000717996"/>
    </source>
</evidence>
<evidence type="ECO:0000256" key="2">
    <source>
        <dbReference type="ARBA" id="ARBA00022963"/>
    </source>
</evidence>
<evidence type="ECO:0000256" key="6">
    <source>
        <dbReference type="SAM" id="MobiDB-lite"/>
    </source>
</evidence>
<evidence type="ECO:0000256" key="3">
    <source>
        <dbReference type="ARBA" id="ARBA00023098"/>
    </source>
</evidence>
<evidence type="ECO:0000256" key="5">
    <source>
        <dbReference type="ARBA" id="ARBA00040549"/>
    </source>
</evidence>
<feature type="compositionally biased region" description="Polar residues" evidence="6">
    <location>
        <begin position="159"/>
        <end position="205"/>
    </location>
</feature>
<dbReference type="GO" id="GO:0016042">
    <property type="term" value="P:lipid catabolic process"/>
    <property type="evidence" value="ECO:0007669"/>
    <property type="project" value="UniProtKB-KW"/>
</dbReference>
<dbReference type="Proteomes" id="UP000717996">
    <property type="component" value="Unassembled WGS sequence"/>
</dbReference>
<name>A0A9P6YA65_RHIOR</name>
<evidence type="ECO:0000256" key="1">
    <source>
        <dbReference type="ARBA" id="ARBA00022801"/>
    </source>
</evidence>
<dbReference type="PANTHER" id="PTHR43856">
    <property type="entry name" value="CARDIOLIPIN HYDROLASE"/>
    <property type="match status" value="1"/>
</dbReference>
<comment type="caution">
    <text evidence="8">The sequence shown here is derived from an EMBL/GenBank/DDBJ whole genome shotgun (WGS) entry which is preliminary data.</text>
</comment>
<feature type="region of interest" description="Disordered" evidence="6">
    <location>
        <begin position="132"/>
        <end position="210"/>
    </location>
</feature>
<dbReference type="EMBL" id="JAANIT010000960">
    <property type="protein sequence ID" value="KAG1543183.1"/>
    <property type="molecule type" value="Genomic_DNA"/>
</dbReference>
<accession>A0A9P6YA65</accession>
<dbReference type="InterPro" id="IPR051406">
    <property type="entry name" value="PLD_domain"/>
</dbReference>
<dbReference type="Gene3D" id="3.30.870.10">
    <property type="entry name" value="Endonuclease Chain A"/>
    <property type="match status" value="1"/>
</dbReference>
<dbReference type="PANTHER" id="PTHR43856:SF1">
    <property type="entry name" value="MITOCHONDRIAL CARDIOLIPIN HYDROLASE"/>
    <property type="match status" value="1"/>
</dbReference>
<reference evidence="8" key="1">
    <citation type="journal article" date="2020" name="Microb. Genom.">
        <title>Genetic diversity of clinical and environmental Mucorales isolates obtained from an investigation of mucormycosis cases among solid organ transplant recipients.</title>
        <authorList>
            <person name="Nguyen M.H."/>
            <person name="Kaul D."/>
            <person name="Muto C."/>
            <person name="Cheng S.J."/>
            <person name="Richter R.A."/>
            <person name="Bruno V.M."/>
            <person name="Liu G."/>
            <person name="Beyhan S."/>
            <person name="Sundermann A.J."/>
            <person name="Mounaud S."/>
            <person name="Pasculle A.W."/>
            <person name="Nierman W.C."/>
            <person name="Driscoll E."/>
            <person name="Cumbie R."/>
            <person name="Clancy C.J."/>
            <person name="Dupont C.L."/>
        </authorList>
    </citation>
    <scope>NUCLEOTIDE SEQUENCE</scope>
    <source>
        <strain evidence="8">GL16</strain>
    </source>
</reference>
<proteinExistence type="inferred from homology"/>
<dbReference type="AlphaFoldDB" id="A0A9P6YA65"/>
<evidence type="ECO:0000256" key="4">
    <source>
        <dbReference type="ARBA" id="ARBA00038012"/>
    </source>
</evidence>
<sequence length="361" mass="41138">MTDTLKLQKLPFQMNEQLKQSMRLERQTNDSSLDGLSVQFSHLFSGPNDFAAIDKLFVDAEGALKTKEDQHVLSDLKHQITRLVRPASNLASPPQSPEREIKRASWSSVVMSEPVKKNNGWEETREVYRQIKSSHQGAPERIEHQRFRQVVNGREQTVERTSQTRGGHPSPSQQTRPHAQLQPKKTSNAGSVNQNSKHHNPSSGFNPRPLGPLPENTFCIPIFFPSEESYATFHSALSSAKRTLYVCVFSLTDNETARVLSDAYKRGLDVRIITDNDQMDPEKGADVCRLHDRWGIPFKYDNRQVELVARFVLIDDKMVITGSFNWSAGARYKNQENVIVTNIPSVVEAYAKEFDHLWNYF</sequence>
<dbReference type="SUPFAM" id="SSF56024">
    <property type="entry name" value="Phospholipase D/nuclease"/>
    <property type="match status" value="1"/>
</dbReference>